<comment type="function">
    <text evidence="1">Conjugation of reduced glutathione to a wide number of exogenous and endogenous hydrophobic electrophiles.</text>
</comment>
<gene>
    <name evidence="18" type="primary">GSTm1</name>
</gene>
<evidence type="ECO:0000256" key="12">
    <source>
        <dbReference type="ARBA" id="ARBA00023128"/>
    </source>
</evidence>
<dbReference type="PANTHER" id="PTHR10689:SF6">
    <property type="entry name" value="MICROSOMAL GLUTATHIONE S-TRANSFERASE 1"/>
    <property type="match status" value="1"/>
</dbReference>
<dbReference type="GO" id="GO:0005789">
    <property type="term" value="C:endoplasmic reticulum membrane"/>
    <property type="evidence" value="ECO:0007669"/>
    <property type="project" value="UniProtKB-SubCell"/>
</dbReference>
<comment type="catalytic activity">
    <reaction evidence="16">
        <text>RX + glutathione = an S-substituted glutathione + a halide anion + H(+)</text>
        <dbReference type="Rhea" id="RHEA:16437"/>
        <dbReference type="ChEBI" id="CHEBI:15378"/>
        <dbReference type="ChEBI" id="CHEBI:16042"/>
        <dbReference type="ChEBI" id="CHEBI:17792"/>
        <dbReference type="ChEBI" id="CHEBI:57925"/>
        <dbReference type="ChEBI" id="CHEBI:90779"/>
        <dbReference type="EC" id="2.5.1.18"/>
    </reaction>
    <physiologicalReaction direction="left-to-right" evidence="16">
        <dbReference type="Rhea" id="RHEA:16438"/>
    </physiologicalReaction>
</comment>
<dbReference type="InterPro" id="IPR040162">
    <property type="entry name" value="MGST1-like"/>
</dbReference>
<comment type="subunit">
    <text evidence="14">Homotrimer; The trimer binds only one molecule of glutathione.</text>
</comment>
<dbReference type="FunFam" id="1.20.120.550:FF:000002">
    <property type="entry name" value="Microsomal glutathione S-transferase 1"/>
    <property type="match status" value="1"/>
</dbReference>
<keyword evidence="10 17" id="KW-1133">Transmembrane helix</keyword>
<dbReference type="EMBL" id="KJ868753">
    <property type="protein sequence ID" value="AIL23554.1"/>
    <property type="molecule type" value="mRNA"/>
</dbReference>
<evidence type="ECO:0000256" key="7">
    <source>
        <dbReference type="ARBA" id="ARBA00022692"/>
    </source>
</evidence>
<evidence type="ECO:0000256" key="16">
    <source>
        <dbReference type="ARBA" id="ARBA00049385"/>
    </source>
</evidence>
<dbReference type="EC" id="2.5.1.18" evidence="5"/>
<sequence>MVQIVDSSILENPVFRTYCFYSSILVVKMLFMSPLTGLTRFRFKAFANPEDGATMKIKPRVDDKVERIRRAHLNDLENISVFYVIGFIYTLTNPSVAWATLLFRVFTAARFIHTFVYAVFVVPQPARALSWATGFVITGYMAFKSIMHFL</sequence>
<dbReference type="SUPFAM" id="SSF161084">
    <property type="entry name" value="MAPEG domain-like"/>
    <property type="match status" value="1"/>
</dbReference>
<dbReference type="GO" id="GO:0005741">
    <property type="term" value="C:mitochondrial outer membrane"/>
    <property type="evidence" value="ECO:0007669"/>
    <property type="project" value="UniProtKB-SubCell"/>
</dbReference>
<dbReference type="AlphaFoldDB" id="A0A077CVY2"/>
<comment type="subcellular location">
    <subcellularLocation>
        <location evidence="3">Endoplasmic reticulum membrane</location>
        <topology evidence="3">Multi-pass membrane protein</topology>
    </subcellularLocation>
    <subcellularLocation>
        <location evidence="2">Mitochondrion outer membrane</location>
    </subcellularLocation>
</comment>
<evidence type="ECO:0000256" key="9">
    <source>
        <dbReference type="ARBA" id="ARBA00022824"/>
    </source>
</evidence>
<name>A0A077CVY2_TENMO</name>
<evidence type="ECO:0000256" key="10">
    <source>
        <dbReference type="ARBA" id="ARBA00022989"/>
    </source>
</evidence>
<evidence type="ECO:0000256" key="6">
    <source>
        <dbReference type="ARBA" id="ARBA00022679"/>
    </source>
</evidence>
<evidence type="ECO:0000256" key="15">
    <source>
        <dbReference type="ARBA" id="ARBA00039397"/>
    </source>
</evidence>
<dbReference type="Pfam" id="PF01124">
    <property type="entry name" value="MAPEG"/>
    <property type="match status" value="1"/>
</dbReference>
<keyword evidence="11" id="KW-0007">Acetylation</keyword>
<evidence type="ECO:0000256" key="14">
    <source>
        <dbReference type="ARBA" id="ARBA00038540"/>
    </source>
</evidence>
<evidence type="ECO:0000256" key="5">
    <source>
        <dbReference type="ARBA" id="ARBA00012452"/>
    </source>
</evidence>
<protein>
    <recommendedName>
        <fullName evidence="15">Microsomal glutathione S-transferase 1</fullName>
        <ecNumber evidence="5">2.5.1.18</ecNumber>
    </recommendedName>
</protein>
<keyword evidence="9" id="KW-0256">Endoplasmic reticulum</keyword>
<dbReference type="PANTHER" id="PTHR10689">
    <property type="entry name" value="MICROSOMAL GLUTATHIONE S-TRANSFERASE 1"/>
    <property type="match status" value="1"/>
</dbReference>
<evidence type="ECO:0000256" key="2">
    <source>
        <dbReference type="ARBA" id="ARBA00004294"/>
    </source>
</evidence>
<evidence type="ECO:0000313" key="18">
    <source>
        <dbReference type="EMBL" id="AIL23554.1"/>
    </source>
</evidence>
<comment type="similarity">
    <text evidence="4">Belongs to the MAPEG family.</text>
</comment>
<evidence type="ECO:0000256" key="3">
    <source>
        <dbReference type="ARBA" id="ARBA00004477"/>
    </source>
</evidence>
<keyword evidence="7 17" id="KW-0812">Transmembrane</keyword>
<feature type="transmembrane region" description="Helical" evidence="17">
    <location>
        <begin position="20"/>
        <end position="38"/>
    </location>
</feature>
<evidence type="ECO:0000256" key="8">
    <source>
        <dbReference type="ARBA" id="ARBA00022787"/>
    </source>
</evidence>
<keyword evidence="6 18" id="KW-0808">Transferase</keyword>
<evidence type="ECO:0000256" key="1">
    <source>
        <dbReference type="ARBA" id="ARBA00003701"/>
    </source>
</evidence>
<dbReference type="InterPro" id="IPR001129">
    <property type="entry name" value="Membr-assoc_MAPEG"/>
</dbReference>
<evidence type="ECO:0000256" key="13">
    <source>
        <dbReference type="ARBA" id="ARBA00023136"/>
    </source>
</evidence>
<evidence type="ECO:0000256" key="11">
    <source>
        <dbReference type="ARBA" id="ARBA00022990"/>
    </source>
</evidence>
<dbReference type="InterPro" id="IPR023352">
    <property type="entry name" value="MAPEG-like_dom_sf"/>
</dbReference>
<keyword evidence="8" id="KW-1000">Mitochondrion outer membrane</keyword>
<dbReference type="Gene3D" id="1.20.120.550">
    <property type="entry name" value="Membrane associated eicosanoid/glutathione metabolism-like domain"/>
    <property type="match status" value="1"/>
</dbReference>
<evidence type="ECO:0000256" key="4">
    <source>
        <dbReference type="ARBA" id="ARBA00010459"/>
    </source>
</evidence>
<keyword evidence="12" id="KW-0496">Mitochondrion</keyword>
<dbReference type="GO" id="GO:0004364">
    <property type="term" value="F:glutathione transferase activity"/>
    <property type="evidence" value="ECO:0007669"/>
    <property type="project" value="UniProtKB-EC"/>
</dbReference>
<accession>A0A077CVY2</accession>
<organism evidence="18">
    <name type="scientific">Tenebrio molitor</name>
    <name type="common">Yellow mealworm beetle</name>
    <dbReference type="NCBI Taxonomy" id="7067"/>
    <lineage>
        <taxon>Eukaryota</taxon>
        <taxon>Metazoa</taxon>
        <taxon>Ecdysozoa</taxon>
        <taxon>Arthropoda</taxon>
        <taxon>Hexapoda</taxon>
        <taxon>Insecta</taxon>
        <taxon>Pterygota</taxon>
        <taxon>Neoptera</taxon>
        <taxon>Endopterygota</taxon>
        <taxon>Coleoptera</taxon>
        <taxon>Polyphaga</taxon>
        <taxon>Cucujiformia</taxon>
        <taxon>Tenebrionidae</taxon>
        <taxon>Tenebrio</taxon>
    </lineage>
</organism>
<reference evidence="18" key="1">
    <citation type="submission" date="2014-05" db="EMBL/GenBank/DDBJ databases">
        <title>Identification of putative glutathione S-transferase genes from Tenebrio molitor.</title>
        <authorList>
            <person name="Liu S."/>
        </authorList>
    </citation>
    <scope>NUCLEOTIDE SEQUENCE</scope>
    <source>
        <strain evidence="18">AAU-P</strain>
    </source>
</reference>
<feature type="transmembrane region" description="Helical" evidence="17">
    <location>
        <begin position="76"/>
        <end position="92"/>
    </location>
</feature>
<keyword evidence="13 17" id="KW-0472">Membrane</keyword>
<evidence type="ECO:0000256" key="17">
    <source>
        <dbReference type="SAM" id="Phobius"/>
    </source>
</evidence>
<proteinExistence type="evidence at transcript level"/>